<evidence type="ECO:0000256" key="5">
    <source>
        <dbReference type="ARBA" id="ARBA00023295"/>
    </source>
</evidence>
<proteinExistence type="inferred from homology"/>
<accession>A0A8A3NWH3</accession>
<evidence type="ECO:0000256" key="1">
    <source>
        <dbReference type="ARBA" id="ARBA00001695"/>
    </source>
</evidence>
<dbReference type="Gene3D" id="3.20.20.80">
    <property type="entry name" value="Glycosidases"/>
    <property type="match status" value="1"/>
</dbReference>
<dbReference type="Pfam" id="PF07745">
    <property type="entry name" value="Glyco_hydro_53"/>
    <property type="match status" value="1"/>
</dbReference>
<dbReference type="AlphaFoldDB" id="A0A8A3NWH3"/>
<feature type="signal peptide" evidence="6">
    <location>
        <begin position="1"/>
        <end position="21"/>
    </location>
</feature>
<evidence type="ECO:0000313" key="8">
    <source>
        <dbReference type="Proteomes" id="UP000672032"/>
    </source>
</evidence>
<dbReference type="EMBL" id="CP063405">
    <property type="protein sequence ID" value="QSZ29863.1"/>
    <property type="molecule type" value="Genomic_DNA"/>
</dbReference>
<protein>
    <recommendedName>
        <fullName evidence="3 6">Arabinogalactan endo-beta-1,4-galactanase</fullName>
        <ecNumber evidence="3 6">3.2.1.89</ecNumber>
    </recommendedName>
</protein>
<evidence type="ECO:0000313" key="7">
    <source>
        <dbReference type="EMBL" id="QSZ29863.1"/>
    </source>
</evidence>
<comment type="similarity">
    <text evidence="2 6">Belongs to the glycosyl hydrolase 53 family.</text>
</comment>
<evidence type="ECO:0000256" key="2">
    <source>
        <dbReference type="ARBA" id="ARBA00010687"/>
    </source>
</evidence>
<reference evidence="7" key="1">
    <citation type="submission" date="2020-10" db="EMBL/GenBank/DDBJ databases">
        <title>Genome Sequence of Monilinia vaccinii-corymbosi Sheds Light on Mummy Berry Disease Infection of Blueberry and Mating Type.</title>
        <authorList>
            <person name="Yow A.G."/>
            <person name="Zhang Y."/>
            <person name="Bansal K."/>
            <person name="Eacker S.M."/>
            <person name="Sullivan S."/>
            <person name="Liachko I."/>
            <person name="Cubeta M.A."/>
            <person name="Rollins J.A."/>
            <person name="Ashrafi H."/>
        </authorList>
    </citation>
    <scope>NUCLEOTIDE SEQUENCE</scope>
    <source>
        <strain evidence="7">RL-1</strain>
    </source>
</reference>
<dbReference type="InterPro" id="IPR017853">
    <property type="entry name" value="GH"/>
</dbReference>
<dbReference type="SUPFAM" id="SSF51445">
    <property type="entry name" value="(Trans)glycosidases"/>
    <property type="match status" value="1"/>
</dbReference>
<evidence type="ECO:0000256" key="4">
    <source>
        <dbReference type="ARBA" id="ARBA00022801"/>
    </source>
</evidence>
<dbReference type="OrthoDB" id="110914at2759"/>
<sequence length="383" mass="43083">MAKIMKLCAVLATVLPMIAQSATTGNDSFFFYKGHDLSSLPMLETDGYTFKDTARKNATRPVEAILGDAGMNTVKIREFVNPKDGTYGHAYNLKLAKRMFDQGYKISLTFHFSNEFADPGRQTLPEHWSSNVDTLAETLRKYVKDRVISYHRNGIDLDILCLGNEIRYGMTWPAGFCNIETEPAADRYATFANLAKLWLSARAGVDDAVAAGANKPQVMIHIDNGWDLWIQSRWFEAFTANNVSWDRWDVFGFSFYPYYQTGATFEALRNSLTAMVQKYNKPVQIVETDYPAICDGKFSPIPPSSEPSIPYSVEGQLTWVRKIFEVLKGLPNGMGRGIHYWEPAWLNNTSLGGSGCNDVILFEGHWNGNTAVGYSRKSVNMFK</sequence>
<evidence type="ECO:0000256" key="6">
    <source>
        <dbReference type="RuleBase" id="RU361192"/>
    </source>
</evidence>
<dbReference type="Proteomes" id="UP000672032">
    <property type="component" value="Chromosome 1"/>
</dbReference>
<dbReference type="PANTHER" id="PTHR34983">
    <property type="entry name" value="ARABINOGALACTAN ENDO-BETA-1,4-GALACTANASE A"/>
    <property type="match status" value="1"/>
</dbReference>
<feature type="chain" id="PRO_5033096282" description="Arabinogalactan endo-beta-1,4-galactanase" evidence="6">
    <location>
        <begin position="22"/>
        <end position="383"/>
    </location>
</feature>
<keyword evidence="5 6" id="KW-0326">Glycosidase</keyword>
<dbReference type="GO" id="GO:0045490">
    <property type="term" value="P:pectin catabolic process"/>
    <property type="evidence" value="ECO:0007669"/>
    <property type="project" value="TreeGrafter"/>
</dbReference>
<dbReference type="EC" id="3.2.1.89" evidence="3 6"/>
<comment type="catalytic activity">
    <reaction evidence="1 6">
        <text>The enzyme specifically hydrolyzes (1-&gt;4)-beta-D-galactosidic linkages in type I arabinogalactans.</text>
        <dbReference type="EC" id="3.2.1.89"/>
    </reaction>
</comment>
<name>A0A8A3NWH3_9HELO</name>
<dbReference type="InterPro" id="IPR011683">
    <property type="entry name" value="Glyco_hydro_53"/>
</dbReference>
<evidence type="ECO:0000256" key="3">
    <source>
        <dbReference type="ARBA" id="ARBA00012556"/>
    </source>
</evidence>
<keyword evidence="4 6" id="KW-0378">Hydrolase</keyword>
<dbReference type="PANTHER" id="PTHR34983:SF1">
    <property type="entry name" value="ARABINOGALACTAN ENDO-BETA-1,4-GALACTANASE A"/>
    <property type="match status" value="1"/>
</dbReference>
<dbReference type="GO" id="GO:0015926">
    <property type="term" value="F:glucosidase activity"/>
    <property type="evidence" value="ECO:0007669"/>
    <property type="project" value="InterPro"/>
</dbReference>
<dbReference type="GO" id="GO:0031218">
    <property type="term" value="F:arabinogalactan endo-1,4-beta-galactosidase activity"/>
    <property type="evidence" value="ECO:0007669"/>
    <property type="project" value="UniProtKB-EC"/>
</dbReference>
<organism evidence="7 8">
    <name type="scientific">Monilinia vaccinii-corymbosi</name>
    <dbReference type="NCBI Taxonomy" id="61207"/>
    <lineage>
        <taxon>Eukaryota</taxon>
        <taxon>Fungi</taxon>
        <taxon>Dikarya</taxon>
        <taxon>Ascomycota</taxon>
        <taxon>Pezizomycotina</taxon>
        <taxon>Leotiomycetes</taxon>
        <taxon>Helotiales</taxon>
        <taxon>Sclerotiniaceae</taxon>
        <taxon>Monilinia</taxon>
    </lineage>
</organism>
<gene>
    <name evidence="7" type="ORF">DSL72_004381</name>
</gene>
<keyword evidence="6" id="KW-0732">Signal</keyword>
<keyword evidence="8" id="KW-1185">Reference proteome</keyword>